<reference evidence="2" key="2">
    <citation type="submission" date="2021-03" db="UniProtKB">
        <authorList>
            <consortium name="EnsemblPlants"/>
        </authorList>
    </citation>
    <scope>IDENTIFICATION</scope>
</reference>
<feature type="region of interest" description="Disordered" evidence="1">
    <location>
        <begin position="81"/>
        <end position="198"/>
    </location>
</feature>
<protein>
    <submittedName>
        <fullName evidence="2">Uncharacterized protein</fullName>
    </submittedName>
</protein>
<dbReference type="Gramene" id="evm.model.01.2483">
    <property type="protein sequence ID" value="cds.evm.model.01.2483"/>
    <property type="gene ID" value="evm.TU.01.2483"/>
</dbReference>
<accession>A0A803NLC5</accession>
<evidence type="ECO:0000256" key="1">
    <source>
        <dbReference type="SAM" id="MobiDB-lite"/>
    </source>
</evidence>
<feature type="compositionally biased region" description="Polar residues" evidence="1">
    <location>
        <begin position="82"/>
        <end position="109"/>
    </location>
</feature>
<dbReference type="Proteomes" id="UP000596661">
    <property type="component" value="Chromosome 1"/>
</dbReference>
<feature type="compositionally biased region" description="Polar residues" evidence="1">
    <location>
        <begin position="1"/>
        <end position="23"/>
    </location>
</feature>
<feature type="compositionally biased region" description="Basic and acidic residues" evidence="1">
    <location>
        <begin position="170"/>
        <end position="189"/>
    </location>
</feature>
<proteinExistence type="predicted"/>
<feature type="compositionally biased region" description="Basic and acidic residues" evidence="1">
    <location>
        <begin position="121"/>
        <end position="135"/>
    </location>
</feature>
<organism evidence="2 3">
    <name type="scientific">Cannabis sativa</name>
    <name type="common">Hemp</name>
    <name type="synonym">Marijuana</name>
    <dbReference type="NCBI Taxonomy" id="3483"/>
    <lineage>
        <taxon>Eukaryota</taxon>
        <taxon>Viridiplantae</taxon>
        <taxon>Streptophyta</taxon>
        <taxon>Embryophyta</taxon>
        <taxon>Tracheophyta</taxon>
        <taxon>Spermatophyta</taxon>
        <taxon>Magnoliopsida</taxon>
        <taxon>eudicotyledons</taxon>
        <taxon>Gunneridae</taxon>
        <taxon>Pentapetalae</taxon>
        <taxon>rosids</taxon>
        <taxon>fabids</taxon>
        <taxon>Rosales</taxon>
        <taxon>Cannabaceae</taxon>
        <taxon>Cannabis</taxon>
    </lineage>
</organism>
<evidence type="ECO:0000313" key="2">
    <source>
        <dbReference type="EnsemblPlants" id="cds.evm.model.01.2483"/>
    </source>
</evidence>
<dbReference type="EnsemblPlants" id="evm.model.01.2483">
    <property type="protein sequence ID" value="cds.evm.model.01.2483"/>
    <property type="gene ID" value="evm.TU.01.2483"/>
</dbReference>
<evidence type="ECO:0000313" key="3">
    <source>
        <dbReference type="Proteomes" id="UP000596661"/>
    </source>
</evidence>
<keyword evidence="3" id="KW-1185">Reference proteome</keyword>
<sequence length="347" mass="38610">MVATRSTSVDRQTPATGRTTRGTSVDGVGIGTTFEPQAPKAGLETSSSILPPRPLPTSPKTSTNNQNYFSKRFFEFVRETPHQPTSHVGTSVQGETLNAQNTTATSGNRAGTRKTPGVETSWREGTFDRELERIQARGCQPMGPPPNVERPRNNKRTNKTPPPSSPQRSQETRPRDPVREKRPARKEELNLSNQFNSLHTCDPAEDYFEGSSHYNAPNEHSCSGSSRGDLEFILEASLEFPSRPRGQETTIRFRSTRVQERLERSRDMCDLLNKRRTVDVGTSREDHVQVTKALSGTQITTHGVNQAEFDTLATLVKGIRHLSCPNSSSTENDAHHSLKESKLFPFL</sequence>
<feature type="region of interest" description="Disordered" evidence="1">
    <location>
        <begin position="1"/>
        <end position="66"/>
    </location>
</feature>
<reference evidence="2" key="1">
    <citation type="submission" date="2018-11" db="EMBL/GenBank/DDBJ databases">
        <authorList>
            <person name="Grassa J C."/>
        </authorList>
    </citation>
    <scope>NUCLEOTIDE SEQUENCE [LARGE SCALE GENOMIC DNA]</scope>
</reference>
<dbReference type="AlphaFoldDB" id="A0A803NLC5"/>
<name>A0A803NLC5_CANSA</name>
<dbReference type="EMBL" id="UZAU01000073">
    <property type="status" value="NOT_ANNOTATED_CDS"/>
    <property type="molecule type" value="Genomic_DNA"/>
</dbReference>